<accession>A0ACC2VRU8</accession>
<gene>
    <name evidence="1" type="ORF">QFC19_005142</name>
</gene>
<reference evidence="1" key="1">
    <citation type="submission" date="2023-04" db="EMBL/GenBank/DDBJ databases">
        <title>Draft Genome sequencing of Naganishia species isolated from polar environments using Oxford Nanopore Technology.</title>
        <authorList>
            <person name="Leo P."/>
            <person name="Venkateswaran K."/>
        </authorList>
    </citation>
    <scope>NUCLEOTIDE SEQUENCE</scope>
    <source>
        <strain evidence="1">MNA-CCFEE 5261</strain>
    </source>
</reference>
<dbReference type="EMBL" id="JASBWR010000057">
    <property type="protein sequence ID" value="KAJ9101491.1"/>
    <property type="molecule type" value="Genomic_DNA"/>
</dbReference>
<evidence type="ECO:0000313" key="2">
    <source>
        <dbReference type="Proteomes" id="UP001241377"/>
    </source>
</evidence>
<proteinExistence type="predicted"/>
<organism evidence="1 2">
    <name type="scientific">Naganishia cerealis</name>
    <dbReference type="NCBI Taxonomy" id="610337"/>
    <lineage>
        <taxon>Eukaryota</taxon>
        <taxon>Fungi</taxon>
        <taxon>Dikarya</taxon>
        <taxon>Basidiomycota</taxon>
        <taxon>Agaricomycotina</taxon>
        <taxon>Tremellomycetes</taxon>
        <taxon>Filobasidiales</taxon>
        <taxon>Filobasidiaceae</taxon>
        <taxon>Naganishia</taxon>
    </lineage>
</organism>
<protein>
    <submittedName>
        <fullName evidence="1">Uncharacterized protein</fullName>
    </submittedName>
</protein>
<comment type="caution">
    <text evidence="1">The sequence shown here is derived from an EMBL/GenBank/DDBJ whole genome shotgun (WGS) entry which is preliminary data.</text>
</comment>
<sequence length="1308" mass="144579">MPVLPLLLALAAAILLRYAALAVLDSARPHDAHDAATRRRHRQARILALSASISSHVPPTASAPPPSTGTAAHARAYTALRSLIARITSSFVLPWYIHLSPSPHVSGGGFPEALETVLLGLCTTLAHRLGHTNTLPDLCAARLLPKITHHFDEYRKLEHLLNPLTRHASLRTSAAVAAILQSQHAHLHPALPPATLANPLPSIEAYLRTRIVQPLLDALMQEDDKTEVVVALAREVVTCQVLLPLVDMLSEPDFWNQWISDKLDPYLQGRVGNLNEAKRLRGDIDREIRLLMVATEEGEQARGRTEERKRDEAHLVRLQKARGRIDKRIEKIAGTALTTTVPAGHASVIRTPTTKQVTTTTTTAAARVEPTFPQILENPSSLVLFTEFMDRRGQSNVIQFWLAVNSFQMPLEDHDAEDEPDDGGDDGRADNLRIADDGEIGYEDLCLLWTRFVSPKNGTTLRESISSTTPHLVPIERVVTTPKHLLLAREIVAAQRGAFRAQREAYRFMREQCWPPFRRTELFRKAAMDVEAHNRAGMYESPPTSREQVVLGGGYNGKRLREGSGPSAAEVVAVGREPSQRWMSLSTHFPSFSRPNKLGTNEPQVESASPGTHGISGGVEDDDSQVTPKRPTAAAAGRRGRARRISNAFSSMRSPTGRNSRDVPPALGFLVGNPEDAEEAGRKGIFDDDEEEDGGSEVRTPEADDKDDEVNNYVEIQRMEAIQAALTSIMERDARSRHHSSKEADRRHSVESFTARRSVSSLSVSQDEQRTLFDPLGAARQSFDIDDGHLAPRPILAPRASLGQSSPGTGTGTSPTDQTRRRERVFDDDDDEGDEESLAGSVDLASPSLSSRKLSAGVFDGSQDMSARIDPGNTEIGAEIEWMTTRLAHLREQDAILDKMIRAADLKGSTGQLRLLVTSQNDLKLEIQALSLQKQQYQQLQQNSTIHPHRTSIKIPTAKILAQEAGKQIVRYRIDVEQRADDGSTLIHWSVPRRFNEFYDLHQTLKADSRLASVLRARHIEMPAKKLLPKLSEAFVNSRRVALERYLLDLLEVPLACEHIALRRFLSQSTAAFNRKSTSKRISVAPNANDANPVQSFYQSFTTSVDDVFTRPSMLEVVSENLGKQAGDMVGRWDASVAQAGQLGLDWGSAMLSPVLSPIVAGLGDTAYPFGTILGTPEGNNSTKSDSQSTFIGPICDFLMQLLDYKDNDWLRRPALLLILQHFMGSTIERKIRESCESALSAQATENYIKMLQDTMWPNGERRPPSEHRSEDQKLRTKNSAESKIQALIPSACFSHAIVIVRLIVLES</sequence>
<keyword evidence="2" id="KW-1185">Reference proteome</keyword>
<dbReference type="Proteomes" id="UP001241377">
    <property type="component" value="Unassembled WGS sequence"/>
</dbReference>
<evidence type="ECO:0000313" key="1">
    <source>
        <dbReference type="EMBL" id="KAJ9101491.1"/>
    </source>
</evidence>
<name>A0ACC2VRU8_9TREE</name>